<protein>
    <recommendedName>
        <fullName evidence="2">SPIN90/Ldb17 leucine-rich domain-containing protein</fullName>
    </recommendedName>
</protein>
<organism evidence="3 4">
    <name type="scientific">Rotaria magnacalcarata</name>
    <dbReference type="NCBI Taxonomy" id="392030"/>
    <lineage>
        <taxon>Eukaryota</taxon>
        <taxon>Metazoa</taxon>
        <taxon>Spiralia</taxon>
        <taxon>Gnathifera</taxon>
        <taxon>Rotifera</taxon>
        <taxon>Eurotatoria</taxon>
        <taxon>Bdelloidea</taxon>
        <taxon>Philodinida</taxon>
        <taxon>Philodinidae</taxon>
        <taxon>Rotaria</taxon>
    </lineage>
</organism>
<dbReference type="GO" id="GO:0071933">
    <property type="term" value="F:Arp2/3 complex binding"/>
    <property type="evidence" value="ECO:0007669"/>
    <property type="project" value="TreeGrafter"/>
</dbReference>
<dbReference type="AlphaFoldDB" id="A0A8S2KWX3"/>
<name>A0A8S2KWX3_9BILA</name>
<reference evidence="3" key="1">
    <citation type="submission" date="2021-02" db="EMBL/GenBank/DDBJ databases">
        <authorList>
            <person name="Nowell W R."/>
        </authorList>
    </citation>
    <scope>NUCLEOTIDE SEQUENCE</scope>
</reference>
<dbReference type="InterPro" id="IPR018556">
    <property type="entry name" value="SPIN90/Ldb17_LRD"/>
</dbReference>
<sequence>DNAKSTVIFALRLLTDLLLTNELFPVHSYGQLSNCVFLKSIFDLIENNGENDELILTAIKFILSFNLRFDSPHENPLMLTLLAVNEQLSCRELIERLILLFNRSVDPIECKTTNSIMKFFSDLFADQAATSDAVLYDSDRRLIVEIISRELSDRATTDETTTAYLSLLDLILRSQSITSETCPRIDELQTVFRAHLYAENCLKKNRLIINDILRQHYWLSTNDMPFYL</sequence>
<accession>A0A8S2KWX3</accession>
<evidence type="ECO:0000259" key="2">
    <source>
        <dbReference type="Pfam" id="PF09431"/>
    </source>
</evidence>
<evidence type="ECO:0000313" key="4">
    <source>
        <dbReference type="Proteomes" id="UP000681720"/>
    </source>
</evidence>
<dbReference type="GO" id="GO:0006897">
    <property type="term" value="P:endocytosis"/>
    <property type="evidence" value="ECO:0007669"/>
    <property type="project" value="TreeGrafter"/>
</dbReference>
<proteinExistence type="predicted"/>
<feature type="signal peptide" evidence="1">
    <location>
        <begin position="1"/>
        <end position="20"/>
    </location>
</feature>
<feature type="non-terminal residue" evidence="3">
    <location>
        <position position="1"/>
    </location>
</feature>
<dbReference type="PANTHER" id="PTHR13357:SF1">
    <property type="entry name" value="NCK-INTERACTING PROTEIN WITH SH3 DOMAIN"/>
    <property type="match status" value="1"/>
</dbReference>
<feature type="domain" description="SPIN90/Ldb17 leucine-rich" evidence="2">
    <location>
        <begin position="52"/>
        <end position="179"/>
    </location>
</feature>
<evidence type="ECO:0000313" key="3">
    <source>
        <dbReference type="EMBL" id="CAF3873360.1"/>
    </source>
</evidence>
<gene>
    <name evidence="3" type="ORF">GIL414_LOCUS5148</name>
</gene>
<dbReference type="Pfam" id="PF09431">
    <property type="entry name" value="SPIN90_LRD"/>
    <property type="match status" value="1"/>
</dbReference>
<dbReference type="Proteomes" id="UP000681720">
    <property type="component" value="Unassembled WGS sequence"/>
</dbReference>
<dbReference type="EMBL" id="CAJOBJ010001324">
    <property type="protein sequence ID" value="CAF3873360.1"/>
    <property type="molecule type" value="Genomic_DNA"/>
</dbReference>
<comment type="caution">
    <text evidence="3">The sequence shown here is derived from an EMBL/GenBank/DDBJ whole genome shotgun (WGS) entry which is preliminary data.</text>
</comment>
<evidence type="ECO:0000256" key="1">
    <source>
        <dbReference type="SAM" id="SignalP"/>
    </source>
</evidence>
<dbReference type="InterPro" id="IPR030125">
    <property type="entry name" value="SPIN90/Ldb17"/>
</dbReference>
<feature type="chain" id="PRO_5035879017" description="SPIN90/Ldb17 leucine-rich domain-containing protein" evidence="1">
    <location>
        <begin position="21"/>
        <end position="228"/>
    </location>
</feature>
<dbReference type="PANTHER" id="PTHR13357">
    <property type="entry name" value="SH3 ADAPTER PROTEIN SPIN90 NCK INTERACTING PROTEIN WITH SH3 DOMAIN"/>
    <property type="match status" value="1"/>
</dbReference>
<keyword evidence="1" id="KW-0732">Signal</keyword>